<dbReference type="OrthoDB" id="5305673at2759"/>
<keyword evidence="3" id="KW-1185">Reference proteome</keyword>
<dbReference type="InterPro" id="IPR003032">
    <property type="entry name" value="Ryanodine_rcpt"/>
</dbReference>
<gene>
    <name evidence="2" type="ORF">AOQ84DRAFT_353668</name>
</gene>
<proteinExistence type="predicted"/>
<dbReference type="EMBL" id="KV749298">
    <property type="protein sequence ID" value="OCL10168.1"/>
    <property type="molecule type" value="Genomic_DNA"/>
</dbReference>
<organism evidence="2 3">
    <name type="scientific">Glonium stellatum</name>
    <dbReference type="NCBI Taxonomy" id="574774"/>
    <lineage>
        <taxon>Eukaryota</taxon>
        <taxon>Fungi</taxon>
        <taxon>Dikarya</taxon>
        <taxon>Ascomycota</taxon>
        <taxon>Pezizomycotina</taxon>
        <taxon>Dothideomycetes</taxon>
        <taxon>Pleosporomycetidae</taxon>
        <taxon>Gloniales</taxon>
        <taxon>Gloniaceae</taxon>
        <taxon>Glonium</taxon>
    </lineage>
</organism>
<accession>A0A8E2F567</accession>
<sequence>MSRRKIVIAGAVTNDWLTFPQPNGYDLDSEPWRDRDTRIVVRRGGVGLITALLNCSSPYHGHEIFGVDAEQLANHQFAEFVHSILDMAPVDDESEEPSIFKVERLRRIRNQTSYWHWPPVQLRNIEDPALLLIVDSSNGFKDIDAGLDLFRNVRPRYLLYKMARPLGAGVLWDEVRRGPFDEDGVRDPTRLVVVVNADDLRAEGIELSRHLSWERAAEDFVRQIGSNGRLDSLITCANLIVRFGCDGVIHHRGRDGTPPILYFDPMRAEGEFIQSNLGYMIGLTTAFTSALAIGILDEKGGGIELGIRLGFAAARRLAQIGFRISLVDGAPDYPLQDIVNNLEPDTRLASVRIPSADITAGSSWSILEDTMGDPAEIARHIVQIGPSAALGRVPTAHFGRLMTADRQEIESFRSIINLLNEYLAGPQTHPLCIGVFGPHGSGKAFAAVQVAKSAAEGRPVGRLEYNVSQFATLDDLAAAFQQIRDHTLAGSLPLVFFDTFDAAFGINLGWLRHFLVPMQSGRFSQRGQTHSLGPAVFFFISSSFPTFTRFAAPIGYQEGDAERAAFYAAKGPDFISCLRGYVDILGPDCADTRTDRMYPIRRALLLRALIERRAPSLKVGERLTIDDAVLNGLLMVPNYRHGARSLEQVLAMSTISGKKEFERAALPSEAQLNLHVDGKAFMDLVRYPRLPAALRETIAKSLYSVYRSQRRKLAQTEQEREALHADPAMGEWDDLAEELRESTRNQADDIPHKLRMVNCYMSREVKGRASVTAFTISELELLAEREHERWNMERLQKHWRVGPRESEGRAEPFLTPWRDLEEQWKDIDRATVGCVPRVLSRLNYQIYKLGTGGA</sequence>
<name>A0A8E2F567_9PEZI</name>
<dbReference type="InterPro" id="IPR027417">
    <property type="entry name" value="P-loop_NTPase"/>
</dbReference>
<evidence type="ECO:0000259" key="1">
    <source>
        <dbReference type="Pfam" id="PF02026"/>
    </source>
</evidence>
<dbReference type="SUPFAM" id="SSF52540">
    <property type="entry name" value="P-loop containing nucleoside triphosphate hydrolases"/>
    <property type="match status" value="1"/>
</dbReference>
<dbReference type="Pfam" id="PF02026">
    <property type="entry name" value="RyR"/>
    <property type="match status" value="1"/>
</dbReference>
<feature type="domain" description="Ryanodine receptor Ryr" evidence="1">
    <location>
        <begin position="780"/>
        <end position="846"/>
    </location>
</feature>
<reference evidence="2 3" key="1">
    <citation type="journal article" date="2016" name="Nat. Commun.">
        <title>Ectomycorrhizal ecology is imprinted in the genome of the dominant symbiotic fungus Cenococcum geophilum.</title>
        <authorList>
            <consortium name="DOE Joint Genome Institute"/>
            <person name="Peter M."/>
            <person name="Kohler A."/>
            <person name="Ohm R.A."/>
            <person name="Kuo A."/>
            <person name="Krutzmann J."/>
            <person name="Morin E."/>
            <person name="Arend M."/>
            <person name="Barry K.W."/>
            <person name="Binder M."/>
            <person name="Choi C."/>
            <person name="Clum A."/>
            <person name="Copeland A."/>
            <person name="Grisel N."/>
            <person name="Haridas S."/>
            <person name="Kipfer T."/>
            <person name="LaButti K."/>
            <person name="Lindquist E."/>
            <person name="Lipzen A."/>
            <person name="Maire R."/>
            <person name="Meier B."/>
            <person name="Mihaltcheva S."/>
            <person name="Molinier V."/>
            <person name="Murat C."/>
            <person name="Poggeler S."/>
            <person name="Quandt C.A."/>
            <person name="Sperisen C."/>
            <person name="Tritt A."/>
            <person name="Tisserant E."/>
            <person name="Crous P.W."/>
            <person name="Henrissat B."/>
            <person name="Nehls U."/>
            <person name="Egli S."/>
            <person name="Spatafora J.W."/>
            <person name="Grigoriev I.V."/>
            <person name="Martin F.M."/>
        </authorList>
    </citation>
    <scope>NUCLEOTIDE SEQUENCE [LARGE SCALE GENOMIC DNA]</scope>
    <source>
        <strain evidence="2 3">CBS 207.34</strain>
    </source>
</reference>
<dbReference type="AlphaFoldDB" id="A0A8E2F567"/>
<dbReference type="Proteomes" id="UP000250140">
    <property type="component" value="Unassembled WGS sequence"/>
</dbReference>
<dbReference type="Gene3D" id="6.20.350.10">
    <property type="match status" value="1"/>
</dbReference>
<evidence type="ECO:0000313" key="2">
    <source>
        <dbReference type="EMBL" id="OCL10168.1"/>
    </source>
</evidence>
<evidence type="ECO:0000313" key="3">
    <source>
        <dbReference type="Proteomes" id="UP000250140"/>
    </source>
</evidence>
<protein>
    <recommendedName>
        <fullName evidence="1">Ryanodine receptor Ryr domain-containing protein</fullName>
    </recommendedName>
</protein>